<name>A0A2B7Y7Q2_POLH7</name>
<evidence type="ECO:0000256" key="1">
    <source>
        <dbReference type="ARBA" id="ARBA00022737"/>
    </source>
</evidence>
<dbReference type="Gene3D" id="1.25.40.20">
    <property type="entry name" value="Ankyrin repeat-containing domain"/>
    <property type="match status" value="1"/>
</dbReference>
<dbReference type="PANTHER" id="PTHR24198:SF165">
    <property type="entry name" value="ANKYRIN REPEAT-CONTAINING PROTEIN-RELATED"/>
    <property type="match status" value="1"/>
</dbReference>
<gene>
    <name evidence="4" type="ORF">AJ80_03682</name>
</gene>
<feature type="repeat" description="ANK" evidence="3">
    <location>
        <begin position="30"/>
        <end position="54"/>
    </location>
</feature>
<keyword evidence="2 3" id="KW-0040">ANK repeat</keyword>
<feature type="repeat" description="ANK" evidence="3">
    <location>
        <begin position="65"/>
        <end position="97"/>
    </location>
</feature>
<comment type="caution">
    <text evidence="4">The sequence shown here is derived from an EMBL/GenBank/DDBJ whole genome shotgun (WGS) entry which is preliminary data.</text>
</comment>
<reference evidence="4 5" key="1">
    <citation type="submission" date="2017-10" db="EMBL/GenBank/DDBJ databases">
        <title>Comparative genomics in systemic dimorphic fungi from Ajellomycetaceae.</title>
        <authorList>
            <person name="Munoz J.F."/>
            <person name="Mcewen J.G."/>
            <person name="Clay O.K."/>
            <person name="Cuomo C.A."/>
        </authorList>
    </citation>
    <scope>NUCLEOTIDE SEQUENCE [LARGE SCALE GENOMIC DNA]</scope>
    <source>
        <strain evidence="4 5">UAMH7299</strain>
    </source>
</reference>
<dbReference type="PANTHER" id="PTHR24198">
    <property type="entry name" value="ANKYRIN REPEAT AND PROTEIN KINASE DOMAIN-CONTAINING PROTEIN"/>
    <property type="match status" value="1"/>
</dbReference>
<dbReference type="AlphaFoldDB" id="A0A2B7Y7Q2"/>
<dbReference type="PROSITE" id="PS50088">
    <property type="entry name" value="ANK_REPEAT"/>
    <property type="match status" value="2"/>
</dbReference>
<protein>
    <submittedName>
        <fullName evidence="4">Uncharacterized protein</fullName>
    </submittedName>
</protein>
<organism evidence="4 5">
    <name type="scientific">Polytolypa hystricis (strain UAMH7299)</name>
    <dbReference type="NCBI Taxonomy" id="1447883"/>
    <lineage>
        <taxon>Eukaryota</taxon>
        <taxon>Fungi</taxon>
        <taxon>Dikarya</taxon>
        <taxon>Ascomycota</taxon>
        <taxon>Pezizomycotina</taxon>
        <taxon>Eurotiomycetes</taxon>
        <taxon>Eurotiomycetidae</taxon>
        <taxon>Onygenales</taxon>
        <taxon>Onygenales incertae sedis</taxon>
        <taxon>Polytolypa</taxon>
    </lineage>
</organism>
<dbReference type="Pfam" id="PF12796">
    <property type="entry name" value="Ank_2"/>
    <property type="match status" value="1"/>
</dbReference>
<dbReference type="Proteomes" id="UP000224634">
    <property type="component" value="Unassembled WGS sequence"/>
</dbReference>
<evidence type="ECO:0000256" key="3">
    <source>
        <dbReference type="PROSITE-ProRule" id="PRU00023"/>
    </source>
</evidence>
<accession>A0A2B7Y7Q2</accession>
<evidence type="ECO:0000256" key="2">
    <source>
        <dbReference type="ARBA" id="ARBA00023043"/>
    </source>
</evidence>
<dbReference type="PRINTS" id="PR01415">
    <property type="entry name" value="ANKYRIN"/>
</dbReference>
<dbReference type="PROSITE" id="PS50297">
    <property type="entry name" value="ANK_REP_REGION"/>
    <property type="match status" value="2"/>
</dbReference>
<dbReference type="InterPro" id="IPR036770">
    <property type="entry name" value="Ankyrin_rpt-contain_sf"/>
</dbReference>
<dbReference type="InterPro" id="IPR002110">
    <property type="entry name" value="Ankyrin_rpt"/>
</dbReference>
<keyword evidence="1" id="KW-0677">Repeat</keyword>
<proteinExistence type="predicted"/>
<dbReference type="EMBL" id="PDNA01000042">
    <property type="protein sequence ID" value="PGH20114.1"/>
    <property type="molecule type" value="Genomic_DNA"/>
</dbReference>
<dbReference type="OrthoDB" id="366390at2759"/>
<dbReference type="SUPFAM" id="SSF48403">
    <property type="entry name" value="Ankyrin repeat"/>
    <property type="match status" value="1"/>
</dbReference>
<evidence type="ECO:0000313" key="5">
    <source>
        <dbReference type="Proteomes" id="UP000224634"/>
    </source>
</evidence>
<dbReference type="STRING" id="1447883.A0A2B7Y7Q2"/>
<evidence type="ECO:0000313" key="4">
    <source>
        <dbReference type="EMBL" id="PGH20114.1"/>
    </source>
</evidence>
<sequence>MERWRSHTSTPSVFQTLLNASVNIRVKSREGSTLLYYAAAHGDLDIVRMVLERSDFGGVGVKNNKRYALLHLAADARNMPAIQLLISAGANVNDEGDRDGKTALHLAARVGGDISPLNLSLQAEAGLSILCNSGNPPIYLAADAELDEAVELMVEAGAWDHDSRDVCARRMAPWRMEGESREKALRELGEADVDIVSGLFL</sequence>
<dbReference type="SMART" id="SM00248">
    <property type="entry name" value="ANK"/>
    <property type="match status" value="4"/>
</dbReference>
<keyword evidence="5" id="KW-1185">Reference proteome</keyword>